<dbReference type="STRING" id="908615.SAMN05421540_10897"/>
<dbReference type="Proteomes" id="UP000198820">
    <property type="component" value="Unassembled WGS sequence"/>
</dbReference>
<gene>
    <name evidence="2" type="ORF">SAMN05421540_10897</name>
</gene>
<keyword evidence="3" id="KW-1185">Reference proteome</keyword>
<name>A0A1H4CPF3_9FLAO</name>
<sequence length="146" mass="16453">MFYTLLNFLWLYAEKAFGWHSSGASRYAVYSMIMVVPQVAVTYFNMREKSEKFFDGNIEWRKAFFSGVVLSVLIAALSPVIVYALTEFVSPDFVTTAIEQGVGKGMEEDSAKSLYNMNSLSKQAMFGNLATGVFWSAILALFFKKK</sequence>
<keyword evidence="1" id="KW-0812">Transmembrane</keyword>
<evidence type="ECO:0000313" key="3">
    <source>
        <dbReference type="Proteomes" id="UP000198820"/>
    </source>
</evidence>
<feature type="transmembrane region" description="Helical" evidence="1">
    <location>
        <begin position="124"/>
        <end position="143"/>
    </location>
</feature>
<keyword evidence="1" id="KW-1133">Transmembrane helix</keyword>
<dbReference type="EMBL" id="FNQF01000008">
    <property type="protein sequence ID" value="SEA62234.1"/>
    <property type="molecule type" value="Genomic_DNA"/>
</dbReference>
<dbReference type="InterPro" id="IPR025250">
    <property type="entry name" value="DUF4199"/>
</dbReference>
<feature type="transmembrane region" description="Helical" evidence="1">
    <location>
        <begin position="64"/>
        <end position="85"/>
    </location>
</feature>
<keyword evidence="1" id="KW-0472">Membrane</keyword>
<protein>
    <recommendedName>
        <fullName evidence="4">DUF4199 domain-containing protein</fullName>
    </recommendedName>
</protein>
<accession>A0A1H4CPF3</accession>
<proteinExistence type="predicted"/>
<evidence type="ECO:0008006" key="4">
    <source>
        <dbReference type="Google" id="ProtNLM"/>
    </source>
</evidence>
<dbReference type="Pfam" id="PF13858">
    <property type="entry name" value="DUF4199"/>
    <property type="match status" value="1"/>
</dbReference>
<organism evidence="2 3">
    <name type="scientific">Psychroflexus halocasei</name>
    <dbReference type="NCBI Taxonomy" id="908615"/>
    <lineage>
        <taxon>Bacteria</taxon>
        <taxon>Pseudomonadati</taxon>
        <taxon>Bacteroidota</taxon>
        <taxon>Flavobacteriia</taxon>
        <taxon>Flavobacteriales</taxon>
        <taxon>Flavobacteriaceae</taxon>
        <taxon>Psychroflexus</taxon>
    </lineage>
</organism>
<feature type="transmembrane region" description="Helical" evidence="1">
    <location>
        <begin position="27"/>
        <end position="44"/>
    </location>
</feature>
<dbReference type="AlphaFoldDB" id="A0A1H4CPF3"/>
<reference evidence="2 3" key="1">
    <citation type="submission" date="2016-10" db="EMBL/GenBank/DDBJ databases">
        <authorList>
            <person name="de Groot N.N."/>
        </authorList>
    </citation>
    <scope>NUCLEOTIDE SEQUENCE [LARGE SCALE GENOMIC DNA]</scope>
    <source>
        <strain evidence="2 3">DSM 23581</strain>
    </source>
</reference>
<evidence type="ECO:0000256" key="1">
    <source>
        <dbReference type="SAM" id="Phobius"/>
    </source>
</evidence>
<evidence type="ECO:0000313" key="2">
    <source>
        <dbReference type="EMBL" id="SEA62234.1"/>
    </source>
</evidence>